<gene>
    <name evidence="1" type="ORF">ANE_LOCUS17465</name>
</gene>
<proteinExistence type="predicted"/>
<reference evidence="1" key="1">
    <citation type="submission" date="2019-07" db="EMBL/GenBank/DDBJ databases">
        <authorList>
            <person name="Dittberner H."/>
        </authorList>
    </citation>
    <scope>NUCLEOTIDE SEQUENCE [LARGE SCALE GENOMIC DNA]</scope>
</reference>
<organism evidence="1 2">
    <name type="scientific">Arabis nemorensis</name>
    <dbReference type="NCBI Taxonomy" id="586526"/>
    <lineage>
        <taxon>Eukaryota</taxon>
        <taxon>Viridiplantae</taxon>
        <taxon>Streptophyta</taxon>
        <taxon>Embryophyta</taxon>
        <taxon>Tracheophyta</taxon>
        <taxon>Spermatophyta</taxon>
        <taxon>Magnoliopsida</taxon>
        <taxon>eudicotyledons</taxon>
        <taxon>Gunneridae</taxon>
        <taxon>Pentapetalae</taxon>
        <taxon>rosids</taxon>
        <taxon>malvids</taxon>
        <taxon>Brassicales</taxon>
        <taxon>Brassicaceae</taxon>
        <taxon>Arabideae</taxon>
        <taxon>Arabis</taxon>
    </lineage>
</organism>
<accession>A0A565C0A4</accession>
<dbReference type="Proteomes" id="UP000489600">
    <property type="component" value="Unassembled WGS sequence"/>
</dbReference>
<sequence>MAQQPPQQPPQQIVAICHLTDSRLEDFRRLTDAWVINAEEHNNGALVHVVLEWRPDGLGWDVNMDFDFNFDGIVDVDEDEGEGVIDDE</sequence>
<keyword evidence="2" id="KW-1185">Reference proteome</keyword>
<comment type="caution">
    <text evidence="1">The sequence shown here is derived from an EMBL/GenBank/DDBJ whole genome shotgun (WGS) entry which is preliminary data.</text>
</comment>
<protein>
    <submittedName>
        <fullName evidence="1">Uncharacterized protein</fullName>
    </submittedName>
</protein>
<evidence type="ECO:0000313" key="2">
    <source>
        <dbReference type="Proteomes" id="UP000489600"/>
    </source>
</evidence>
<evidence type="ECO:0000313" key="1">
    <source>
        <dbReference type="EMBL" id="VVB07021.1"/>
    </source>
</evidence>
<dbReference type="AlphaFoldDB" id="A0A565C0A4"/>
<dbReference type="EMBL" id="CABITT030000006">
    <property type="protein sequence ID" value="VVB07021.1"/>
    <property type="molecule type" value="Genomic_DNA"/>
</dbReference>
<name>A0A565C0A4_9BRAS</name>